<sequence>MTVDSVVKGIDSGGVVVEWTKVKALGSGSYGQVHLVKFPTLVSSYHFYAVKSSVYSRSDSIQKELHILQEFYGCNNIVRCYGDAVSIEKGVQFYNLFLEYASHGTLLDLIEKYGGKIPEQAVKCYTKMLLEGLRCIHTRGYVHCDLKPENILAFSRCGTYVILKIADFGLVRRANENHVVKKMSKKIRFPGTPLYMPPETVVGDKISCALDIWSLGCIVLQMITGKRPWEHTEDKMDLAVKILCSRCPPNKIPKTLSSEGKDFLTKCFTREPSERWTADMLLSHPFITPTQEECDDCLPSIEEIEARLSDFL</sequence>
<keyword evidence="1" id="KW-0067">ATP-binding</keyword>
<accession>A0A9W7H0T5</accession>
<dbReference type="InterPro" id="IPR052751">
    <property type="entry name" value="Plant_MAPKKK"/>
</dbReference>
<feature type="binding site" evidence="1">
    <location>
        <position position="51"/>
    </location>
    <ligand>
        <name>ATP</name>
        <dbReference type="ChEBI" id="CHEBI:30616"/>
    </ligand>
</feature>
<name>A0A9W7H0T5_HIBTR</name>
<dbReference type="OrthoDB" id="25592at2759"/>
<dbReference type="InterPro" id="IPR011009">
    <property type="entry name" value="Kinase-like_dom_sf"/>
</dbReference>
<dbReference type="Gene3D" id="1.10.510.10">
    <property type="entry name" value="Transferase(Phosphotransferase) domain 1"/>
    <property type="match status" value="1"/>
</dbReference>
<organism evidence="3 4">
    <name type="scientific">Hibiscus trionum</name>
    <name type="common">Flower of an hour</name>
    <dbReference type="NCBI Taxonomy" id="183268"/>
    <lineage>
        <taxon>Eukaryota</taxon>
        <taxon>Viridiplantae</taxon>
        <taxon>Streptophyta</taxon>
        <taxon>Embryophyta</taxon>
        <taxon>Tracheophyta</taxon>
        <taxon>Spermatophyta</taxon>
        <taxon>Magnoliopsida</taxon>
        <taxon>eudicotyledons</taxon>
        <taxon>Gunneridae</taxon>
        <taxon>Pentapetalae</taxon>
        <taxon>rosids</taxon>
        <taxon>malvids</taxon>
        <taxon>Malvales</taxon>
        <taxon>Malvaceae</taxon>
        <taxon>Malvoideae</taxon>
        <taxon>Hibiscus</taxon>
    </lineage>
</organism>
<dbReference type="InterPro" id="IPR017441">
    <property type="entry name" value="Protein_kinase_ATP_BS"/>
</dbReference>
<dbReference type="SUPFAM" id="SSF56112">
    <property type="entry name" value="Protein kinase-like (PK-like)"/>
    <property type="match status" value="1"/>
</dbReference>
<keyword evidence="1" id="KW-0547">Nucleotide-binding</keyword>
<evidence type="ECO:0000259" key="2">
    <source>
        <dbReference type="PROSITE" id="PS50011"/>
    </source>
</evidence>
<reference evidence="3" key="1">
    <citation type="submission" date="2023-05" db="EMBL/GenBank/DDBJ databases">
        <title>Genome and transcriptome analyses reveal genes involved in the formation of fine ridges on petal epidermal cells in Hibiscus trionum.</title>
        <authorList>
            <person name="Koshimizu S."/>
            <person name="Masuda S."/>
            <person name="Ishii T."/>
            <person name="Shirasu K."/>
            <person name="Hoshino A."/>
            <person name="Arita M."/>
        </authorList>
    </citation>
    <scope>NUCLEOTIDE SEQUENCE</scope>
    <source>
        <strain evidence="3">Hamamatsu line</strain>
    </source>
</reference>
<keyword evidence="4" id="KW-1185">Reference proteome</keyword>
<dbReference type="CDD" id="cd06606">
    <property type="entry name" value="STKc_MAPKKK"/>
    <property type="match status" value="1"/>
</dbReference>
<dbReference type="PROSITE" id="PS00107">
    <property type="entry name" value="PROTEIN_KINASE_ATP"/>
    <property type="match status" value="1"/>
</dbReference>
<dbReference type="PROSITE" id="PS50011">
    <property type="entry name" value="PROTEIN_KINASE_DOM"/>
    <property type="match status" value="1"/>
</dbReference>
<dbReference type="PANTHER" id="PTHR48011:SF51">
    <property type="entry name" value="PROTEIN KINASE SUPERFAMILY PROTEIN"/>
    <property type="match status" value="1"/>
</dbReference>
<dbReference type="SMART" id="SM00220">
    <property type="entry name" value="S_TKc"/>
    <property type="match status" value="1"/>
</dbReference>
<dbReference type="Pfam" id="PF00069">
    <property type="entry name" value="Pkinase"/>
    <property type="match status" value="1"/>
</dbReference>
<keyword evidence="3" id="KW-0418">Kinase</keyword>
<gene>
    <name evidence="3" type="ORF">HRI_000573200</name>
</gene>
<evidence type="ECO:0000313" key="3">
    <source>
        <dbReference type="EMBL" id="GMI69039.1"/>
    </source>
</evidence>
<dbReference type="GO" id="GO:0007165">
    <property type="term" value="P:signal transduction"/>
    <property type="evidence" value="ECO:0007669"/>
    <property type="project" value="TreeGrafter"/>
</dbReference>
<evidence type="ECO:0000256" key="1">
    <source>
        <dbReference type="PROSITE-ProRule" id="PRU10141"/>
    </source>
</evidence>
<dbReference type="Gene3D" id="3.30.200.20">
    <property type="entry name" value="Phosphorylase Kinase, domain 1"/>
    <property type="match status" value="1"/>
</dbReference>
<keyword evidence="3" id="KW-0808">Transferase</keyword>
<dbReference type="GO" id="GO:0005524">
    <property type="term" value="F:ATP binding"/>
    <property type="evidence" value="ECO:0007669"/>
    <property type="project" value="UniProtKB-UniRule"/>
</dbReference>
<proteinExistence type="predicted"/>
<dbReference type="GO" id="GO:0004672">
    <property type="term" value="F:protein kinase activity"/>
    <property type="evidence" value="ECO:0007669"/>
    <property type="project" value="InterPro"/>
</dbReference>
<protein>
    <submittedName>
        <fullName evidence="3">MAPKK kinase 20, mitogen-activated protein kinase kinase kinase 20</fullName>
    </submittedName>
</protein>
<dbReference type="EMBL" id="BSYR01000006">
    <property type="protein sequence ID" value="GMI69039.1"/>
    <property type="molecule type" value="Genomic_DNA"/>
</dbReference>
<evidence type="ECO:0000313" key="4">
    <source>
        <dbReference type="Proteomes" id="UP001165190"/>
    </source>
</evidence>
<dbReference type="AlphaFoldDB" id="A0A9W7H0T5"/>
<dbReference type="PANTHER" id="PTHR48011">
    <property type="entry name" value="CCR4-NOT TRANSCRIPTIONAL COMPLEX SUBUNIT CAF120-RELATED"/>
    <property type="match status" value="1"/>
</dbReference>
<dbReference type="InterPro" id="IPR000719">
    <property type="entry name" value="Prot_kinase_dom"/>
</dbReference>
<dbReference type="Proteomes" id="UP001165190">
    <property type="component" value="Unassembled WGS sequence"/>
</dbReference>
<comment type="caution">
    <text evidence="3">The sequence shown here is derived from an EMBL/GenBank/DDBJ whole genome shotgun (WGS) entry which is preliminary data.</text>
</comment>
<feature type="domain" description="Protein kinase" evidence="2">
    <location>
        <begin position="19"/>
        <end position="287"/>
    </location>
</feature>